<evidence type="ECO:0000313" key="2">
    <source>
        <dbReference type="Proteomes" id="UP001430953"/>
    </source>
</evidence>
<dbReference type="EMBL" id="JADYXP020000003">
    <property type="protein sequence ID" value="KAL0128967.1"/>
    <property type="molecule type" value="Genomic_DNA"/>
</dbReference>
<dbReference type="Proteomes" id="UP001430953">
    <property type="component" value="Unassembled WGS sequence"/>
</dbReference>
<dbReference type="AlphaFoldDB" id="A0AAW2GPA5"/>
<protein>
    <recommendedName>
        <fullName evidence="3">Secreted protein</fullName>
    </recommendedName>
</protein>
<name>A0AAW2GPA5_9HYME</name>
<organism evidence="1 2">
    <name type="scientific">Cardiocondyla obscurior</name>
    <dbReference type="NCBI Taxonomy" id="286306"/>
    <lineage>
        <taxon>Eukaryota</taxon>
        <taxon>Metazoa</taxon>
        <taxon>Ecdysozoa</taxon>
        <taxon>Arthropoda</taxon>
        <taxon>Hexapoda</taxon>
        <taxon>Insecta</taxon>
        <taxon>Pterygota</taxon>
        <taxon>Neoptera</taxon>
        <taxon>Endopterygota</taxon>
        <taxon>Hymenoptera</taxon>
        <taxon>Apocrita</taxon>
        <taxon>Aculeata</taxon>
        <taxon>Formicoidea</taxon>
        <taxon>Formicidae</taxon>
        <taxon>Myrmicinae</taxon>
        <taxon>Cardiocondyla</taxon>
    </lineage>
</organism>
<accession>A0AAW2GPA5</accession>
<sequence length="135" mass="15929">MRLLGLRISALLLRCNPLQTDKRPITYTYVHIVRSMRALIYWILRMGWPSLRNRCVKRVKSIKTFSRKNLEKFTDAEINKQFVFLCYCTFCVITAVDDYLYRPLKCEIAYCPQFRGQNGQQPLQSTTTSLQYSNS</sequence>
<evidence type="ECO:0000313" key="1">
    <source>
        <dbReference type="EMBL" id="KAL0128967.1"/>
    </source>
</evidence>
<reference evidence="1 2" key="1">
    <citation type="submission" date="2023-03" db="EMBL/GenBank/DDBJ databases">
        <title>High recombination rates correlate with genetic variation in Cardiocondyla obscurior ants.</title>
        <authorList>
            <person name="Errbii M."/>
        </authorList>
    </citation>
    <scope>NUCLEOTIDE SEQUENCE [LARGE SCALE GENOMIC DNA]</scope>
    <source>
        <strain evidence="1">Alpha-2009</strain>
        <tissue evidence="1">Whole body</tissue>
    </source>
</reference>
<gene>
    <name evidence="1" type="ORF">PUN28_003978</name>
</gene>
<comment type="caution">
    <text evidence="1">The sequence shown here is derived from an EMBL/GenBank/DDBJ whole genome shotgun (WGS) entry which is preliminary data.</text>
</comment>
<keyword evidence="2" id="KW-1185">Reference proteome</keyword>
<evidence type="ECO:0008006" key="3">
    <source>
        <dbReference type="Google" id="ProtNLM"/>
    </source>
</evidence>
<proteinExistence type="predicted"/>